<dbReference type="InParanoid" id="G2YCE3"/>
<protein>
    <submittedName>
        <fullName evidence="1">Uncharacterized protein</fullName>
    </submittedName>
</protein>
<dbReference type="Proteomes" id="UP000008177">
    <property type="component" value="Unplaced contigs"/>
</dbReference>
<name>G2YCE3_BOTF4</name>
<organism evidence="1 2">
    <name type="scientific">Botryotinia fuckeliana (strain T4)</name>
    <name type="common">Noble rot fungus</name>
    <name type="synonym">Botrytis cinerea</name>
    <dbReference type="NCBI Taxonomy" id="999810"/>
    <lineage>
        <taxon>Eukaryota</taxon>
        <taxon>Fungi</taxon>
        <taxon>Dikarya</taxon>
        <taxon>Ascomycota</taxon>
        <taxon>Pezizomycotina</taxon>
        <taxon>Leotiomycetes</taxon>
        <taxon>Helotiales</taxon>
        <taxon>Sclerotiniaceae</taxon>
        <taxon>Botrytis</taxon>
    </lineage>
</organism>
<evidence type="ECO:0000313" key="1">
    <source>
        <dbReference type="EMBL" id="CCD49563.1"/>
    </source>
</evidence>
<sequence length="46" mass="4994">MATSQGPLVLTRPSICLVSKKCDNQASGTLKYLTMTMALRSFLLGF</sequence>
<evidence type="ECO:0000313" key="2">
    <source>
        <dbReference type="Proteomes" id="UP000008177"/>
    </source>
</evidence>
<accession>G2YCE3</accession>
<proteinExistence type="predicted"/>
<reference evidence="2" key="1">
    <citation type="journal article" date="2011" name="PLoS Genet.">
        <title>Genomic analysis of the necrotrophic fungal pathogens Sclerotinia sclerotiorum and Botrytis cinerea.</title>
        <authorList>
            <person name="Amselem J."/>
            <person name="Cuomo C.A."/>
            <person name="van Kan J.A."/>
            <person name="Viaud M."/>
            <person name="Benito E.P."/>
            <person name="Couloux A."/>
            <person name="Coutinho P.M."/>
            <person name="de Vries R.P."/>
            <person name="Dyer P.S."/>
            <person name="Fillinger S."/>
            <person name="Fournier E."/>
            <person name="Gout L."/>
            <person name="Hahn M."/>
            <person name="Kohn L."/>
            <person name="Lapalu N."/>
            <person name="Plummer K.M."/>
            <person name="Pradier J.M."/>
            <person name="Quevillon E."/>
            <person name="Sharon A."/>
            <person name="Simon A."/>
            <person name="ten Have A."/>
            <person name="Tudzynski B."/>
            <person name="Tudzynski P."/>
            <person name="Wincker P."/>
            <person name="Andrew M."/>
            <person name="Anthouard V."/>
            <person name="Beever R.E."/>
            <person name="Beffa R."/>
            <person name="Benoit I."/>
            <person name="Bouzid O."/>
            <person name="Brault B."/>
            <person name="Chen Z."/>
            <person name="Choquer M."/>
            <person name="Collemare J."/>
            <person name="Cotton P."/>
            <person name="Danchin E.G."/>
            <person name="Da Silva C."/>
            <person name="Gautier A."/>
            <person name="Giraud C."/>
            <person name="Giraud T."/>
            <person name="Gonzalez C."/>
            <person name="Grossetete S."/>
            <person name="Guldener U."/>
            <person name="Henrissat B."/>
            <person name="Howlett B.J."/>
            <person name="Kodira C."/>
            <person name="Kretschmer M."/>
            <person name="Lappartient A."/>
            <person name="Leroch M."/>
            <person name="Levis C."/>
            <person name="Mauceli E."/>
            <person name="Neuveglise C."/>
            <person name="Oeser B."/>
            <person name="Pearson M."/>
            <person name="Poulain J."/>
            <person name="Poussereau N."/>
            <person name="Quesneville H."/>
            <person name="Rascle C."/>
            <person name="Schumacher J."/>
            <person name="Segurens B."/>
            <person name="Sexton A."/>
            <person name="Silva E."/>
            <person name="Sirven C."/>
            <person name="Soanes D.M."/>
            <person name="Talbot N.J."/>
            <person name="Templeton M."/>
            <person name="Yandava C."/>
            <person name="Yarden O."/>
            <person name="Zeng Q."/>
            <person name="Rollins J.A."/>
            <person name="Lebrun M.H."/>
            <person name="Dickman M."/>
        </authorList>
    </citation>
    <scope>NUCLEOTIDE SEQUENCE [LARGE SCALE GENOMIC DNA]</scope>
    <source>
        <strain evidence="2">T4</strain>
    </source>
</reference>
<dbReference type="HOGENOM" id="CLU_3191228_0_0_1"/>
<dbReference type="EMBL" id="FQ790316">
    <property type="protein sequence ID" value="CCD49563.1"/>
    <property type="molecule type" value="Genomic_DNA"/>
</dbReference>
<dbReference type="AlphaFoldDB" id="G2YCE3"/>
<gene>
    <name evidence="1" type="ORF">BofuT4_uP099400.1</name>
</gene>